<dbReference type="GO" id="GO:0016757">
    <property type="term" value="F:glycosyltransferase activity"/>
    <property type="evidence" value="ECO:0007669"/>
    <property type="project" value="UniProtKB-ARBA"/>
</dbReference>
<dbReference type="InterPro" id="IPR028098">
    <property type="entry name" value="Glyco_trans_4-like_N"/>
</dbReference>
<dbReference type="Pfam" id="PF13439">
    <property type="entry name" value="Glyco_transf_4"/>
    <property type="match status" value="1"/>
</dbReference>
<dbReference type="EMBL" id="OCND01000006">
    <property type="protein sequence ID" value="SOD55258.1"/>
    <property type="molecule type" value="Genomic_DNA"/>
</dbReference>
<keyword evidence="2" id="KW-0808">Transferase</keyword>
<organism evidence="2 3">
    <name type="scientific">Pseudoxanthomonas wuyuanensis</name>
    <dbReference type="NCBI Taxonomy" id="1073196"/>
    <lineage>
        <taxon>Bacteria</taxon>
        <taxon>Pseudomonadati</taxon>
        <taxon>Pseudomonadota</taxon>
        <taxon>Gammaproteobacteria</taxon>
        <taxon>Lysobacterales</taxon>
        <taxon>Lysobacteraceae</taxon>
        <taxon>Pseudoxanthomonas</taxon>
    </lineage>
</organism>
<feature type="domain" description="Glycosyltransferase subfamily 4-like N-terminal" evidence="1">
    <location>
        <begin position="27"/>
        <end position="216"/>
    </location>
</feature>
<dbReference type="AlphaFoldDB" id="A0A286D9D7"/>
<sequence length="415" mass="45793">MNSSSPNDSPRLQRAVYVVSLFPCWSETFIVREIDALIENGVDVRIISLKPPSETLVQNDAAALMERVRHPRSLAHALGGAAQALLLRPSAVIGSFFSILADSWRRPTTMVKSLAAWLRGLEHVGWLRRFDPQIIHAHWATYPSTAAWALGRVLQRPFSFTCHAHDIFIERQLIARKIEDAALAVTISRFNVGWLSERETPLAQSKLKIVHCGVDMGKTAWTPDGRDGRCILAVGRLDPIKGFATLVEALALLKQRGVEFQCRLLGSGPLAAELRQLAQLRGVAERIEFAGAQPQDVVRRWMSEAGLFVMPSEVAEDGNRDGIPVALMEAMASGCPVVSTRVSGIPELIGDGCDGLLVDPRQPEALADAMQRLLQDDDLRRRVSAGARARIESEFDARKESRRLQGYMEAVADVR</sequence>
<dbReference type="Pfam" id="PF13692">
    <property type="entry name" value="Glyco_trans_1_4"/>
    <property type="match status" value="1"/>
</dbReference>
<dbReference type="OrthoDB" id="4611853at2"/>
<name>A0A286D9D7_9GAMM</name>
<dbReference type="Proteomes" id="UP000219374">
    <property type="component" value="Unassembled WGS sequence"/>
</dbReference>
<accession>A0A286D9D7</accession>
<reference evidence="2 3" key="1">
    <citation type="submission" date="2017-09" db="EMBL/GenBank/DDBJ databases">
        <authorList>
            <person name="Ehlers B."/>
            <person name="Leendertz F.H."/>
        </authorList>
    </citation>
    <scope>NUCLEOTIDE SEQUENCE [LARGE SCALE GENOMIC DNA]</scope>
    <source>
        <strain evidence="2 3">CGMCC 1.10978</strain>
    </source>
</reference>
<evidence type="ECO:0000259" key="1">
    <source>
        <dbReference type="Pfam" id="PF13439"/>
    </source>
</evidence>
<proteinExistence type="predicted"/>
<dbReference type="SUPFAM" id="SSF53756">
    <property type="entry name" value="UDP-Glycosyltransferase/glycogen phosphorylase"/>
    <property type="match status" value="1"/>
</dbReference>
<keyword evidence="3" id="KW-1185">Reference proteome</keyword>
<dbReference type="Gene3D" id="3.40.50.2000">
    <property type="entry name" value="Glycogen Phosphorylase B"/>
    <property type="match status" value="2"/>
</dbReference>
<evidence type="ECO:0000313" key="2">
    <source>
        <dbReference type="EMBL" id="SOD55258.1"/>
    </source>
</evidence>
<gene>
    <name evidence="2" type="ORF">SAMN06296416_106226</name>
</gene>
<protein>
    <submittedName>
        <fullName evidence="2">Glycosyltransferase involved in cell wall bisynthesis</fullName>
    </submittedName>
</protein>
<dbReference type="RefSeq" id="WP_097122511.1">
    <property type="nucleotide sequence ID" value="NZ_OCND01000006.1"/>
</dbReference>
<dbReference type="CDD" id="cd03801">
    <property type="entry name" value="GT4_PimA-like"/>
    <property type="match status" value="1"/>
</dbReference>
<evidence type="ECO:0000313" key="3">
    <source>
        <dbReference type="Proteomes" id="UP000219374"/>
    </source>
</evidence>
<dbReference type="PANTHER" id="PTHR12526">
    <property type="entry name" value="GLYCOSYLTRANSFERASE"/>
    <property type="match status" value="1"/>
</dbReference>